<protein>
    <submittedName>
        <fullName evidence="1">Uncharacterized protein</fullName>
    </submittedName>
</protein>
<proteinExistence type="predicted"/>
<evidence type="ECO:0000313" key="1">
    <source>
        <dbReference type="EMBL" id="RPA84086.1"/>
    </source>
</evidence>
<dbReference type="AlphaFoldDB" id="A0A3N4IER7"/>
<name>A0A3N4IER7_ASCIM</name>
<gene>
    <name evidence="1" type="ORF">BJ508DRAFT_47734</name>
</gene>
<reference evidence="1 2" key="1">
    <citation type="journal article" date="2018" name="Nat. Ecol. Evol.">
        <title>Pezizomycetes genomes reveal the molecular basis of ectomycorrhizal truffle lifestyle.</title>
        <authorList>
            <person name="Murat C."/>
            <person name="Payen T."/>
            <person name="Noel B."/>
            <person name="Kuo A."/>
            <person name="Morin E."/>
            <person name="Chen J."/>
            <person name="Kohler A."/>
            <person name="Krizsan K."/>
            <person name="Balestrini R."/>
            <person name="Da Silva C."/>
            <person name="Montanini B."/>
            <person name="Hainaut M."/>
            <person name="Levati E."/>
            <person name="Barry K.W."/>
            <person name="Belfiori B."/>
            <person name="Cichocki N."/>
            <person name="Clum A."/>
            <person name="Dockter R.B."/>
            <person name="Fauchery L."/>
            <person name="Guy J."/>
            <person name="Iotti M."/>
            <person name="Le Tacon F."/>
            <person name="Lindquist E.A."/>
            <person name="Lipzen A."/>
            <person name="Malagnac F."/>
            <person name="Mello A."/>
            <person name="Molinier V."/>
            <person name="Miyauchi S."/>
            <person name="Poulain J."/>
            <person name="Riccioni C."/>
            <person name="Rubini A."/>
            <person name="Sitrit Y."/>
            <person name="Splivallo R."/>
            <person name="Traeger S."/>
            <person name="Wang M."/>
            <person name="Zifcakova L."/>
            <person name="Wipf D."/>
            <person name="Zambonelli A."/>
            <person name="Paolocci F."/>
            <person name="Nowrousian M."/>
            <person name="Ottonello S."/>
            <person name="Baldrian P."/>
            <person name="Spatafora J.W."/>
            <person name="Henrissat B."/>
            <person name="Nagy L.G."/>
            <person name="Aury J.M."/>
            <person name="Wincker P."/>
            <person name="Grigoriev I.V."/>
            <person name="Bonfante P."/>
            <person name="Martin F.M."/>
        </authorList>
    </citation>
    <scope>NUCLEOTIDE SEQUENCE [LARGE SCALE GENOMIC DNA]</scope>
    <source>
        <strain evidence="1 2">RN42</strain>
    </source>
</reference>
<accession>A0A3N4IER7</accession>
<dbReference type="Proteomes" id="UP000275078">
    <property type="component" value="Unassembled WGS sequence"/>
</dbReference>
<organism evidence="1 2">
    <name type="scientific">Ascobolus immersus RN42</name>
    <dbReference type="NCBI Taxonomy" id="1160509"/>
    <lineage>
        <taxon>Eukaryota</taxon>
        <taxon>Fungi</taxon>
        <taxon>Dikarya</taxon>
        <taxon>Ascomycota</taxon>
        <taxon>Pezizomycotina</taxon>
        <taxon>Pezizomycetes</taxon>
        <taxon>Pezizales</taxon>
        <taxon>Ascobolaceae</taxon>
        <taxon>Ascobolus</taxon>
    </lineage>
</organism>
<dbReference type="EMBL" id="ML119661">
    <property type="protein sequence ID" value="RPA84086.1"/>
    <property type="molecule type" value="Genomic_DNA"/>
</dbReference>
<keyword evidence="2" id="KW-1185">Reference proteome</keyword>
<sequence>MGRTVAASQPDRQARRIRSAPVLSIRRYHTHTIRRSRIARHRIHQTQFLTNRATTRILSSPSKQFAVGQSRLNLPKLRANIHNGQQNNILQTTPQRFSKARKYAFRRLRLWKTRAERADETKRLLLQHIQSSFPNANIVRSIVDIFGGERS</sequence>
<evidence type="ECO:0000313" key="2">
    <source>
        <dbReference type="Proteomes" id="UP000275078"/>
    </source>
</evidence>